<evidence type="ECO:0000256" key="3">
    <source>
        <dbReference type="ARBA" id="ARBA00022692"/>
    </source>
</evidence>
<dbReference type="OrthoDB" id="1388414at2759"/>
<feature type="transmembrane region" description="Helical" evidence="9">
    <location>
        <begin position="551"/>
        <end position="572"/>
    </location>
</feature>
<evidence type="ECO:0000256" key="7">
    <source>
        <dbReference type="ARBA" id="ARBA00023265"/>
    </source>
</evidence>
<feature type="transmembrane region" description="Helical" evidence="9">
    <location>
        <begin position="17"/>
        <end position="37"/>
    </location>
</feature>
<keyword evidence="6 8" id="KW-0472">Membrane</keyword>
<evidence type="ECO:0000256" key="9">
    <source>
        <dbReference type="SAM" id="Phobius"/>
    </source>
</evidence>
<comment type="function">
    <text evidence="8">May be involved in modulation of pathogen defense and leaf cell death.</text>
</comment>
<evidence type="ECO:0000313" key="10">
    <source>
        <dbReference type="EMBL" id="KAA3486520.1"/>
    </source>
</evidence>
<comment type="domain">
    <text evidence="8">The C-terminus contains a calmodulin-binding domain, which binds calmodulin in a calcium-dependent fashion.</text>
</comment>
<dbReference type="GO" id="GO:0016020">
    <property type="term" value="C:membrane"/>
    <property type="evidence" value="ECO:0007669"/>
    <property type="project" value="UniProtKB-SubCell"/>
</dbReference>
<reference evidence="11" key="1">
    <citation type="journal article" date="2019" name="Plant Biotechnol. J.">
        <title>Genome sequencing of the Australian wild diploid species Gossypium australe highlights disease resistance and delayed gland morphogenesis.</title>
        <authorList>
            <person name="Cai Y."/>
            <person name="Cai X."/>
            <person name="Wang Q."/>
            <person name="Wang P."/>
            <person name="Zhang Y."/>
            <person name="Cai C."/>
            <person name="Xu Y."/>
            <person name="Wang K."/>
            <person name="Zhou Z."/>
            <person name="Wang C."/>
            <person name="Geng S."/>
            <person name="Li B."/>
            <person name="Dong Q."/>
            <person name="Hou Y."/>
            <person name="Wang H."/>
            <person name="Ai P."/>
            <person name="Liu Z."/>
            <person name="Yi F."/>
            <person name="Sun M."/>
            <person name="An G."/>
            <person name="Cheng J."/>
            <person name="Zhang Y."/>
            <person name="Shi Q."/>
            <person name="Xie Y."/>
            <person name="Shi X."/>
            <person name="Chang Y."/>
            <person name="Huang F."/>
            <person name="Chen Y."/>
            <person name="Hong S."/>
            <person name="Mi L."/>
            <person name="Sun Q."/>
            <person name="Zhang L."/>
            <person name="Zhou B."/>
            <person name="Peng R."/>
            <person name="Zhang X."/>
            <person name="Liu F."/>
        </authorList>
    </citation>
    <scope>NUCLEOTIDE SEQUENCE [LARGE SCALE GENOMIC DNA]</scope>
    <source>
        <strain evidence="11">cv. PA1801</strain>
    </source>
</reference>
<evidence type="ECO:0000256" key="4">
    <source>
        <dbReference type="ARBA" id="ARBA00022821"/>
    </source>
</evidence>
<feature type="transmembrane region" description="Helical" evidence="9">
    <location>
        <begin position="259"/>
        <end position="280"/>
    </location>
</feature>
<dbReference type="EMBL" id="SMMG02000001">
    <property type="protein sequence ID" value="KAA3486520.1"/>
    <property type="molecule type" value="Genomic_DNA"/>
</dbReference>
<dbReference type="Pfam" id="PF03094">
    <property type="entry name" value="Mlo"/>
    <property type="match status" value="4"/>
</dbReference>
<evidence type="ECO:0000256" key="2">
    <source>
        <dbReference type="ARBA" id="ARBA00006574"/>
    </source>
</evidence>
<feature type="transmembrane region" description="Helical" evidence="9">
    <location>
        <begin position="400"/>
        <end position="427"/>
    </location>
</feature>
<feature type="transmembrane region" description="Helical" evidence="9">
    <location>
        <begin position="286"/>
        <end position="303"/>
    </location>
</feature>
<evidence type="ECO:0000256" key="5">
    <source>
        <dbReference type="ARBA" id="ARBA00022989"/>
    </source>
</evidence>
<keyword evidence="11" id="KW-1185">Reference proteome</keyword>
<evidence type="ECO:0000256" key="6">
    <source>
        <dbReference type="ARBA" id="ARBA00023136"/>
    </source>
</evidence>
<feature type="transmembrane region" description="Helical" evidence="9">
    <location>
        <begin position="447"/>
        <end position="466"/>
    </location>
</feature>
<sequence length="647" mass="73291">MSGGAEEGVTLEHTPTWIVAAICTVIVAISLAMERLLHVVGNVLKRKQQKPLFEALLKVKEGEALFCISPLEKELRQKKDDVLNMLSKKQFRFLLAELMLLGFISLLLTVFQNAISKICVSSDILTSMLPCKREDNKETGEGSNHTTSHFQKYFALTLSGGTRHLLAETPSTGYCAKKGKVPLLSVEALHQLHIFIFVLAIVHVTFCVLTVSFGGLRIREWKRWEDSIAETNYDSEQVLKKKVTHVQQHAFIQEHFQGLGLLGWVVSFYFIYDTIFLPFTSTTIELFFSFCQPVSLACILITIRHSIRNNPNCTLNIPFICRSFYAFANHDSNLLNCPFVFLQHSFFKQFYASVTKSDYVTLRLGFIMTHCRGNPKFNFHRYMIRALEDDFKQVVGIRQVIYEIAGILISGLLSFLSLSILVTVPLIDLLERKPLKLGIYSSTSKSSLVAFFFLLNSFVFQLLLAVGTKLEHVITQLAHEVAEKHVAIVGELVVQPSDDHFWFNRPRIVLFLIHFILFQNAFEIAFFFWIWVQFGFDSCIMGQVRYIVPRLVIGVFIQVLCSYSTLPLYAIVTQMGSSFKKSIFDEHVQVGLVGWAQKVKKKKGLKAATGSAAQENSEQNPSVAIQMGRVLRNASAPEEIHPSRGTY</sequence>
<proteinExistence type="inferred from homology"/>
<keyword evidence="7 8" id="KW-0568">Pathogenesis-related protein</keyword>
<dbReference type="PANTHER" id="PTHR31942:SF52">
    <property type="entry name" value="MLO-LIKE PROTEIN 1"/>
    <property type="match status" value="1"/>
</dbReference>
<dbReference type="AlphaFoldDB" id="A0A5B6WX59"/>
<keyword evidence="5 8" id="KW-1133">Transmembrane helix</keyword>
<comment type="similarity">
    <text evidence="2 8">Belongs to the MLO family.</text>
</comment>
<dbReference type="GO" id="GO:0005516">
    <property type="term" value="F:calmodulin binding"/>
    <property type="evidence" value="ECO:0007669"/>
    <property type="project" value="UniProtKB-KW"/>
</dbReference>
<keyword evidence="4 8" id="KW-0611">Plant defense</keyword>
<gene>
    <name evidence="8" type="primary">MLO</name>
    <name evidence="10" type="ORF">EPI10_030422</name>
</gene>
<dbReference type="Proteomes" id="UP000325315">
    <property type="component" value="Unassembled WGS sequence"/>
</dbReference>
<dbReference type="PANTHER" id="PTHR31942">
    <property type="entry name" value="MLO-LIKE PROTEIN 1"/>
    <property type="match status" value="1"/>
</dbReference>
<accession>A0A5B6WX59</accession>
<evidence type="ECO:0000256" key="1">
    <source>
        <dbReference type="ARBA" id="ARBA00004141"/>
    </source>
</evidence>
<feature type="transmembrane region" description="Helical" evidence="9">
    <location>
        <begin position="508"/>
        <end position="531"/>
    </location>
</feature>
<keyword evidence="3 8" id="KW-0812">Transmembrane</keyword>
<comment type="subcellular location">
    <subcellularLocation>
        <location evidence="1 8">Membrane</location>
        <topology evidence="1 8">Multi-pass membrane protein</topology>
    </subcellularLocation>
</comment>
<feature type="transmembrane region" description="Helical" evidence="9">
    <location>
        <begin position="93"/>
        <end position="115"/>
    </location>
</feature>
<name>A0A5B6WX59_9ROSI</name>
<dbReference type="InterPro" id="IPR004326">
    <property type="entry name" value="Mlo"/>
</dbReference>
<comment type="caution">
    <text evidence="10">The sequence shown here is derived from an EMBL/GenBank/DDBJ whole genome shotgun (WGS) entry which is preliminary data.</text>
</comment>
<protein>
    <recommendedName>
        <fullName evidence="8">MLO-like protein</fullName>
    </recommendedName>
</protein>
<dbReference type="GO" id="GO:0006952">
    <property type="term" value="P:defense response"/>
    <property type="evidence" value="ECO:0007669"/>
    <property type="project" value="UniProtKB-KW"/>
</dbReference>
<evidence type="ECO:0000313" key="11">
    <source>
        <dbReference type="Proteomes" id="UP000325315"/>
    </source>
</evidence>
<keyword evidence="8" id="KW-0112">Calmodulin-binding</keyword>
<feature type="transmembrane region" description="Helical" evidence="9">
    <location>
        <begin position="192"/>
        <end position="216"/>
    </location>
</feature>
<organism evidence="10 11">
    <name type="scientific">Gossypium australe</name>
    <dbReference type="NCBI Taxonomy" id="47621"/>
    <lineage>
        <taxon>Eukaryota</taxon>
        <taxon>Viridiplantae</taxon>
        <taxon>Streptophyta</taxon>
        <taxon>Embryophyta</taxon>
        <taxon>Tracheophyta</taxon>
        <taxon>Spermatophyta</taxon>
        <taxon>Magnoliopsida</taxon>
        <taxon>eudicotyledons</taxon>
        <taxon>Gunneridae</taxon>
        <taxon>Pentapetalae</taxon>
        <taxon>rosids</taxon>
        <taxon>malvids</taxon>
        <taxon>Malvales</taxon>
        <taxon>Malvaceae</taxon>
        <taxon>Malvoideae</taxon>
        <taxon>Gossypium</taxon>
    </lineage>
</organism>
<evidence type="ECO:0000256" key="8">
    <source>
        <dbReference type="RuleBase" id="RU280816"/>
    </source>
</evidence>